<proteinExistence type="predicted"/>
<dbReference type="GeneID" id="66099350"/>
<dbReference type="EMBL" id="MU250532">
    <property type="protein sequence ID" value="KAG7447116.1"/>
    <property type="molecule type" value="Genomic_DNA"/>
</dbReference>
<dbReference type="AlphaFoldDB" id="A0A9P7VWF1"/>
<accession>A0A9P7VWF1</accession>
<evidence type="ECO:0000313" key="1">
    <source>
        <dbReference type="EMBL" id="KAG7447116.1"/>
    </source>
</evidence>
<gene>
    <name evidence="1" type="ORF">BT62DRAFT_1004691</name>
</gene>
<keyword evidence="2" id="KW-1185">Reference proteome</keyword>
<dbReference type="Proteomes" id="UP000812287">
    <property type="component" value="Unassembled WGS sequence"/>
</dbReference>
<evidence type="ECO:0000313" key="2">
    <source>
        <dbReference type="Proteomes" id="UP000812287"/>
    </source>
</evidence>
<organism evidence="1 2">
    <name type="scientific">Guyanagaster necrorhizus</name>
    <dbReference type="NCBI Taxonomy" id="856835"/>
    <lineage>
        <taxon>Eukaryota</taxon>
        <taxon>Fungi</taxon>
        <taxon>Dikarya</taxon>
        <taxon>Basidiomycota</taxon>
        <taxon>Agaricomycotina</taxon>
        <taxon>Agaricomycetes</taxon>
        <taxon>Agaricomycetidae</taxon>
        <taxon>Agaricales</taxon>
        <taxon>Marasmiineae</taxon>
        <taxon>Physalacriaceae</taxon>
        <taxon>Guyanagaster</taxon>
    </lineage>
</organism>
<protein>
    <submittedName>
        <fullName evidence="1">Uncharacterized protein</fullName>
    </submittedName>
</protein>
<name>A0A9P7VWF1_9AGAR</name>
<reference evidence="1" key="1">
    <citation type="submission" date="2020-11" db="EMBL/GenBank/DDBJ databases">
        <title>Adaptations for nitrogen fixation in a non-lichenized fungal sporocarp promotes dispersal by wood-feeding termites.</title>
        <authorList>
            <consortium name="DOE Joint Genome Institute"/>
            <person name="Koch R.A."/>
            <person name="Yoon G."/>
            <person name="Arayal U."/>
            <person name="Lail K."/>
            <person name="Amirebrahimi M."/>
            <person name="Labutti K."/>
            <person name="Lipzen A."/>
            <person name="Riley R."/>
            <person name="Barry K."/>
            <person name="Henrissat B."/>
            <person name="Grigoriev I.V."/>
            <person name="Herr J.R."/>
            <person name="Aime M.C."/>
        </authorList>
    </citation>
    <scope>NUCLEOTIDE SEQUENCE</scope>
    <source>
        <strain evidence="1">MCA 3950</strain>
    </source>
</reference>
<sequence length="133" mass="15449">MPSSRAYQTDMQTFETSFQVFMPPAVQHQKSVILRKEDIEDMYRQITNIIHGGGAVFVGYFQTRQTTEDINYFPRRLEEGYGIDLVHQLNSTEKIWSLFTEIHIAKSPSTDRIFQNTVVYEDKGLKILATAWP</sequence>
<dbReference type="OrthoDB" id="3348320at2759"/>
<comment type="caution">
    <text evidence="1">The sequence shown here is derived from an EMBL/GenBank/DDBJ whole genome shotgun (WGS) entry which is preliminary data.</text>
</comment>
<dbReference type="RefSeq" id="XP_043040616.1">
    <property type="nucleotide sequence ID" value="XM_043177063.1"/>
</dbReference>